<protein>
    <submittedName>
        <fullName evidence="2">Uncharacterized protein</fullName>
    </submittedName>
</protein>
<feature type="compositionally biased region" description="Polar residues" evidence="1">
    <location>
        <begin position="13"/>
        <end position="25"/>
    </location>
</feature>
<proteinExistence type="predicted"/>
<evidence type="ECO:0000313" key="2">
    <source>
        <dbReference type="EMBL" id="VEL23504.1"/>
    </source>
</evidence>
<reference evidence="2" key="1">
    <citation type="submission" date="2018-11" db="EMBL/GenBank/DDBJ databases">
        <authorList>
            <consortium name="Pathogen Informatics"/>
        </authorList>
    </citation>
    <scope>NUCLEOTIDE SEQUENCE</scope>
</reference>
<evidence type="ECO:0000256" key="1">
    <source>
        <dbReference type="SAM" id="MobiDB-lite"/>
    </source>
</evidence>
<name>A0A3S5A9J6_9PLAT</name>
<accession>A0A3S5A9J6</accession>
<gene>
    <name evidence="2" type="ORF">PXEA_LOCUS16944</name>
</gene>
<keyword evidence="3" id="KW-1185">Reference proteome</keyword>
<dbReference type="OrthoDB" id="26681at2759"/>
<comment type="caution">
    <text evidence="2">The sequence shown here is derived from an EMBL/GenBank/DDBJ whole genome shotgun (WGS) entry which is preliminary data.</text>
</comment>
<sequence length="197" mass="21303">MADSVLSLEDTRSLNSPRASKSSATRRFLPSSKVRRHSHSDSTRSQVSAVSSDTTGGPQPTSLDEVGGLDSDSGLVEGSTVLNANLSDGTEKLTSSSTTYRCRDDGGLTLRLELSLGHTAPLLREIFVEFLGYLSKTLVGSQGQELLTGGLMALRKTSSVVELVMLLCSQVRLALNSSIYSCHLHIFMLLYCYLHFQ</sequence>
<organism evidence="2 3">
    <name type="scientific">Protopolystoma xenopodis</name>
    <dbReference type="NCBI Taxonomy" id="117903"/>
    <lineage>
        <taxon>Eukaryota</taxon>
        <taxon>Metazoa</taxon>
        <taxon>Spiralia</taxon>
        <taxon>Lophotrochozoa</taxon>
        <taxon>Platyhelminthes</taxon>
        <taxon>Monogenea</taxon>
        <taxon>Polyopisthocotylea</taxon>
        <taxon>Polystomatidea</taxon>
        <taxon>Polystomatidae</taxon>
        <taxon>Protopolystoma</taxon>
    </lineage>
</organism>
<feature type="compositionally biased region" description="Polar residues" evidence="1">
    <location>
        <begin position="43"/>
        <end position="62"/>
    </location>
</feature>
<dbReference type="EMBL" id="CAAALY010062306">
    <property type="protein sequence ID" value="VEL23504.1"/>
    <property type="molecule type" value="Genomic_DNA"/>
</dbReference>
<feature type="region of interest" description="Disordered" evidence="1">
    <location>
        <begin position="1"/>
        <end position="70"/>
    </location>
</feature>
<evidence type="ECO:0000313" key="3">
    <source>
        <dbReference type="Proteomes" id="UP000784294"/>
    </source>
</evidence>
<dbReference type="Proteomes" id="UP000784294">
    <property type="component" value="Unassembled WGS sequence"/>
</dbReference>
<dbReference type="AlphaFoldDB" id="A0A3S5A9J6"/>